<name>A0A1I7S776_BURXY</name>
<evidence type="ECO:0000313" key="2">
    <source>
        <dbReference type="Proteomes" id="UP000095284"/>
    </source>
</evidence>
<feature type="transmembrane region" description="Helical" evidence="1">
    <location>
        <begin position="163"/>
        <end position="181"/>
    </location>
</feature>
<evidence type="ECO:0000313" key="3">
    <source>
        <dbReference type="WBParaSite" id="BXY_0886500.1"/>
    </source>
</evidence>
<evidence type="ECO:0000256" key="1">
    <source>
        <dbReference type="SAM" id="Phobius"/>
    </source>
</evidence>
<feature type="transmembrane region" description="Helical" evidence="1">
    <location>
        <begin position="95"/>
        <end position="113"/>
    </location>
</feature>
<dbReference type="WBParaSite" id="BXY_0886500.1">
    <property type="protein sequence ID" value="BXY_0886500.1"/>
    <property type="gene ID" value="BXY_0886500"/>
</dbReference>
<keyword evidence="1" id="KW-0472">Membrane</keyword>
<organism evidence="2 3">
    <name type="scientific">Bursaphelenchus xylophilus</name>
    <name type="common">Pinewood nematode worm</name>
    <name type="synonym">Aphelenchoides xylophilus</name>
    <dbReference type="NCBI Taxonomy" id="6326"/>
    <lineage>
        <taxon>Eukaryota</taxon>
        <taxon>Metazoa</taxon>
        <taxon>Ecdysozoa</taxon>
        <taxon>Nematoda</taxon>
        <taxon>Chromadorea</taxon>
        <taxon>Rhabditida</taxon>
        <taxon>Tylenchina</taxon>
        <taxon>Tylenchomorpha</taxon>
        <taxon>Aphelenchoidea</taxon>
        <taxon>Aphelenchoididae</taxon>
        <taxon>Bursaphelenchus</taxon>
    </lineage>
</organism>
<keyword evidence="1" id="KW-1133">Transmembrane helix</keyword>
<dbReference type="AlphaFoldDB" id="A0A1I7S776"/>
<proteinExistence type="predicted"/>
<feature type="transmembrane region" description="Helical" evidence="1">
    <location>
        <begin position="125"/>
        <end position="143"/>
    </location>
</feature>
<keyword evidence="1" id="KW-0812">Transmembrane</keyword>
<feature type="transmembrane region" description="Helical" evidence="1">
    <location>
        <begin position="21"/>
        <end position="39"/>
    </location>
</feature>
<accession>A0A1I7S776</accession>
<protein>
    <submittedName>
        <fullName evidence="3">Conserved plasma membrane protein</fullName>
    </submittedName>
</protein>
<dbReference type="Proteomes" id="UP000095284">
    <property type="component" value="Unplaced"/>
</dbReference>
<sequence length="227" mass="26113">MSVLNGTKVQFKTKMQASVGLLYVQAICCLLQCLLVYLTDQTCTTLSSPSCVFGPINGGASEFRVEVHNCFQMDLHDGWDCVLNECGRPQRLNQWLLLNLMFNLVWFLLYIGLPSFNLYTSLIQLFCDVICRGWLILGVWGLYNDWYLPWNLEFHPVFPHSCIYMAWIHLMSCLTVALLFYSEQSNIYILSSANFGVYQIKDDDRSAAQFDHKKTNMHLPDVDVSHV</sequence>
<reference evidence="3" key="1">
    <citation type="submission" date="2016-11" db="UniProtKB">
        <authorList>
            <consortium name="WormBaseParasite"/>
        </authorList>
    </citation>
    <scope>IDENTIFICATION</scope>
</reference>